<dbReference type="InterPro" id="IPR017850">
    <property type="entry name" value="Alkaline_phosphatase_core_sf"/>
</dbReference>
<name>A0ABP9CDP4_9SPHI</name>
<keyword evidence="3" id="KW-1185">Reference proteome</keyword>
<dbReference type="EMBL" id="BAABIQ010000044">
    <property type="protein sequence ID" value="GAA4807275.1"/>
    <property type="molecule type" value="Genomic_DNA"/>
</dbReference>
<evidence type="ECO:0000313" key="2">
    <source>
        <dbReference type="EMBL" id="GAA4807275.1"/>
    </source>
</evidence>
<dbReference type="InterPro" id="IPR002591">
    <property type="entry name" value="Phosphodiest/P_Trfase"/>
</dbReference>
<dbReference type="InterPro" id="IPR032309">
    <property type="entry name" value="DUF4983"/>
</dbReference>
<evidence type="ECO:0000313" key="3">
    <source>
        <dbReference type="Proteomes" id="UP001501411"/>
    </source>
</evidence>
<accession>A0ABP9CDP4</accession>
<evidence type="ECO:0000259" key="1">
    <source>
        <dbReference type="Pfam" id="PF16356"/>
    </source>
</evidence>
<gene>
    <name evidence="2" type="ORF">GCM10023231_40580</name>
</gene>
<dbReference type="InterPro" id="IPR013320">
    <property type="entry name" value="ConA-like_dom_sf"/>
</dbReference>
<dbReference type="Pfam" id="PF01663">
    <property type="entry name" value="Phosphodiest"/>
    <property type="match status" value="1"/>
</dbReference>
<feature type="domain" description="DUF4983" evidence="1">
    <location>
        <begin position="472"/>
        <end position="561"/>
    </location>
</feature>
<dbReference type="Gene3D" id="2.60.120.200">
    <property type="match status" value="1"/>
</dbReference>
<dbReference type="SUPFAM" id="SSF53649">
    <property type="entry name" value="Alkaline phosphatase-like"/>
    <property type="match status" value="1"/>
</dbReference>
<protein>
    <recommendedName>
        <fullName evidence="1">DUF4983 domain-containing protein</fullName>
    </recommendedName>
</protein>
<comment type="caution">
    <text evidence="2">The sequence shown here is derived from an EMBL/GenBank/DDBJ whole genome shotgun (WGS) entry which is preliminary data.</text>
</comment>
<dbReference type="Gene3D" id="3.40.720.10">
    <property type="entry name" value="Alkaline Phosphatase, subunit A"/>
    <property type="match status" value="1"/>
</dbReference>
<dbReference type="Pfam" id="PF16356">
    <property type="entry name" value="DUF4983"/>
    <property type="match status" value="1"/>
</dbReference>
<proteinExistence type="predicted"/>
<dbReference type="Proteomes" id="UP001501411">
    <property type="component" value="Unassembled WGS sequence"/>
</dbReference>
<dbReference type="SUPFAM" id="SSF49899">
    <property type="entry name" value="Concanavalin A-like lectins/glucanases"/>
    <property type="match status" value="1"/>
</dbReference>
<sequence length="563" mass="62228">MLPHLGLVGLFAGLLVVSCQQEFDKTIPDTANNDSVNVTYGQPKVLYVVVDGMRGQSVQNLAPPHITSLLNHAIYSWVSLGDAETAKPGANWASLFTGVSKTKHGVLDNDFSNNHFDIYPLIYKRIKALDSAMNIQVFTTSQVFKDHLTDDTDASELLANDEAVKSAVKTALGDENAGFITAHFSNPNAVGASVGYDETKPAYKEAVLAFDNELGEMLEALEARPTYNQENWLVVVTSSIGGSYPITNDDNTVFSNPVANTFTIFSAARYRTRYISKPFVGNRLRGDFVQFQGQRRAILEPDAEGTDNNALYDLDSSAFTIELKIKKNKRIKNIYPCVLGKRPEWSSGWPSNGWVIFLENDFWQFNARGTGDGNQVKGGVLADASWSSVAVVGVIRDGERYIRTFTNGAFNNETNIQGWGNLNADAPLSIGYIQGQGHGEGDVYVADIRIWKAALPDDVIAQYACETTIDENHPYYSYLAGYWPVAGDTDGIIRDEGPFGSHLTMTSDDFSYNEINDYLCAPTTEDLGQSVPRSFDVPTQIFTWLKIARQESWQLDGRTWLDQ</sequence>
<reference evidence="3" key="1">
    <citation type="journal article" date="2019" name="Int. J. Syst. Evol. Microbiol.">
        <title>The Global Catalogue of Microorganisms (GCM) 10K type strain sequencing project: providing services to taxonomists for standard genome sequencing and annotation.</title>
        <authorList>
            <consortium name="The Broad Institute Genomics Platform"/>
            <consortium name="The Broad Institute Genome Sequencing Center for Infectious Disease"/>
            <person name="Wu L."/>
            <person name="Ma J."/>
        </authorList>
    </citation>
    <scope>NUCLEOTIDE SEQUENCE [LARGE SCALE GENOMIC DNA]</scope>
    <source>
        <strain evidence="3">JCM 18200</strain>
    </source>
</reference>
<organism evidence="2 3">
    <name type="scientific">Olivibacter ginsenosidimutans</name>
    <dbReference type="NCBI Taxonomy" id="1176537"/>
    <lineage>
        <taxon>Bacteria</taxon>
        <taxon>Pseudomonadati</taxon>
        <taxon>Bacteroidota</taxon>
        <taxon>Sphingobacteriia</taxon>
        <taxon>Sphingobacteriales</taxon>
        <taxon>Sphingobacteriaceae</taxon>
        <taxon>Olivibacter</taxon>
    </lineage>
</organism>